<name>A0A8S1HZF1_9PELO</name>
<keyword evidence="1" id="KW-0812">Transmembrane</keyword>
<accession>A0A8S1HZF1</accession>
<dbReference type="EMBL" id="CAJGYM010000144">
    <property type="protein sequence ID" value="CAD6198924.1"/>
    <property type="molecule type" value="Genomic_DNA"/>
</dbReference>
<comment type="caution">
    <text evidence="2">The sequence shown here is derived from an EMBL/GenBank/DDBJ whole genome shotgun (WGS) entry which is preliminary data.</text>
</comment>
<reference evidence="2" key="1">
    <citation type="submission" date="2020-10" db="EMBL/GenBank/DDBJ databases">
        <authorList>
            <person name="Kikuchi T."/>
        </authorList>
    </citation>
    <scope>NUCLEOTIDE SEQUENCE</scope>
    <source>
        <strain evidence="2">NKZ352</strain>
    </source>
</reference>
<evidence type="ECO:0000313" key="3">
    <source>
        <dbReference type="Proteomes" id="UP000835052"/>
    </source>
</evidence>
<proteinExistence type="predicted"/>
<feature type="transmembrane region" description="Helical" evidence="1">
    <location>
        <begin position="27"/>
        <end position="48"/>
    </location>
</feature>
<evidence type="ECO:0008006" key="4">
    <source>
        <dbReference type="Google" id="ProtNLM"/>
    </source>
</evidence>
<feature type="transmembrane region" description="Helical" evidence="1">
    <location>
        <begin position="69"/>
        <end position="89"/>
    </location>
</feature>
<keyword evidence="1" id="KW-1133">Transmembrane helix</keyword>
<dbReference type="Proteomes" id="UP000835052">
    <property type="component" value="Unassembled WGS sequence"/>
</dbReference>
<gene>
    <name evidence="2" type="ORF">CAUJ_LOCUS14829</name>
</gene>
<evidence type="ECO:0000313" key="2">
    <source>
        <dbReference type="EMBL" id="CAD6198924.1"/>
    </source>
</evidence>
<feature type="transmembrane region" description="Helical" evidence="1">
    <location>
        <begin position="128"/>
        <end position="154"/>
    </location>
</feature>
<sequence length="433" mass="48810">MPYLYFPIIGTRSLSPITIHLGIDVRYFLESFVIVTALVIPAVTPCFIHRHDAAARAMKNSFVFGSIKISIIVLIMVICSSVAGILVNFCRITKEEMRHSLEMTFPNAVYILDIGLCSIYDPNINNSVVIAAGFLYGYVIVSVGFCSGVTLRTLKLLNDLKGLMSRRTLGMQRNMLYSLIFQLAAPLVFLGGPMAVFAPVLALQLESWHAFTPPLFFVMSFHTIASTTTMIATTPNFRECFLKSWPLQLLKKQTQVEPFVTFSVSNEKKMEKLPLDAPPPYDELDYSKEEIEKALKNAEEHPEKITGVPIFEDKWSKILQDGHLVISCYFFPTARSKTIKASEISGVYYEKQKWELKCRVKAWGMALSPCWWACDICRSMHGKGDGKTYYNIAISVADDKLYKGFTCVEIDKFLKIIKMHVPPTTVVVEGLPF</sequence>
<feature type="transmembrane region" description="Helical" evidence="1">
    <location>
        <begin position="175"/>
        <end position="202"/>
    </location>
</feature>
<dbReference type="AlphaFoldDB" id="A0A8S1HZF1"/>
<keyword evidence="3" id="KW-1185">Reference proteome</keyword>
<dbReference type="PANTHER" id="PTHR35373:SF3">
    <property type="entry name" value="ACTIVATOR OF HSP90 ATPASE HOMOLOG 1-LIKE PROTEIN"/>
    <property type="match status" value="1"/>
</dbReference>
<organism evidence="2 3">
    <name type="scientific">Caenorhabditis auriculariae</name>
    <dbReference type="NCBI Taxonomy" id="2777116"/>
    <lineage>
        <taxon>Eukaryota</taxon>
        <taxon>Metazoa</taxon>
        <taxon>Ecdysozoa</taxon>
        <taxon>Nematoda</taxon>
        <taxon>Chromadorea</taxon>
        <taxon>Rhabditida</taxon>
        <taxon>Rhabditina</taxon>
        <taxon>Rhabditomorpha</taxon>
        <taxon>Rhabditoidea</taxon>
        <taxon>Rhabditidae</taxon>
        <taxon>Peloderinae</taxon>
        <taxon>Caenorhabditis</taxon>
    </lineage>
</organism>
<protein>
    <recommendedName>
        <fullName evidence="4">G protein-coupled receptor</fullName>
    </recommendedName>
</protein>
<dbReference type="PANTHER" id="PTHR35373">
    <property type="entry name" value="PROTEIN CBG16894"/>
    <property type="match status" value="1"/>
</dbReference>
<keyword evidence="1" id="KW-0472">Membrane</keyword>
<evidence type="ECO:0000256" key="1">
    <source>
        <dbReference type="SAM" id="Phobius"/>
    </source>
</evidence>
<dbReference type="Pfam" id="PF10327">
    <property type="entry name" value="7TM_GPCR_Sri"/>
    <property type="match status" value="1"/>
</dbReference>
<dbReference type="InterPro" id="IPR019429">
    <property type="entry name" value="7TM_GPCR_serpentine_rcpt_Sri"/>
</dbReference>